<protein>
    <recommendedName>
        <fullName evidence="3">WXG100 family type VII secretion target</fullName>
    </recommendedName>
</protein>
<sequence length="96" mass="10769">MVSGPDGMVPNPRREELQRALAQVRAHAARLETALDPAHASFTGKAVWVGPAARTFAEELTGRRNRLRTLVRRIVEELEAELRATPEKVDRSTARW</sequence>
<evidence type="ECO:0000313" key="1">
    <source>
        <dbReference type="EMBL" id="GAA2863357.1"/>
    </source>
</evidence>
<dbReference type="Proteomes" id="UP001500831">
    <property type="component" value="Unassembled WGS sequence"/>
</dbReference>
<evidence type="ECO:0000313" key="2">
    <source>
        <dbReference type="Proteomes" id="UP001500831"/>
    </source>
</evidence>
<gene>
    <name evidence="1" type="ORF">GCM10010517_22390</name>
</gene>
<evidence type="ECO:0008006" key="3">
    <source>
        <dbReference type="Google" id="ProtNLM"/>
    </source>
</evidence>
<keyword evidence="2" id="KW-1185">Reference proteome</keyword>
<proteinExistence type="predicted"/>
<dbReference type="RefSeq" id="WP_344970300.1">
    <property type="nucleotide sequence ID" value="NZ_BAAAVI010000013.1"/>
</dbReference>
<dbReference type="EMBL" id="BAAAVI010000013">
    <property type="protein sequence ID" value="GAA2863357.1"/>
    <property type="molecule type" value="Genomic_DNA"/>
</dbReference>
<organism evidence="1 2">
    <name type="scientific">Streptosporangium fragile</name>
    <dbReference type="NCBI Taxonomy" id="46186"/>
    <lineage>
        <taxon>Bacteria</taxon>
        <taxon>Bacillati</taxon>
        <taxon>Actinomycetota</taxon>
        <taxon>Actinomycetes</taxon>
        <taxon>Streptosporangiales</taxon>
        <taxon>Streptosporangiaceae</taxon>
        <taxon>Streptosporangium</taxon>
    </lineage>
</organism>
<accession>A0ABN3VUH6</accession>
<comment type="caution">
    <text evidence="1">The sequence shown here is derived from an EMBL/GenBank/DDBJ whole genome shotgun (WGS) entry which is preliminary data.</text>
</comment>
<reference evidence="1 2" key="1">
    <citation type="journal article" date="2019" name="Int. J. Syst. Evol. Microbiol.">
        <title>The Global Catalogue of Microorganisms (GCM) 10K type strain sequencing project: providing services to taxonomists for standard genome sequencing and annotation.</title>
        <authorList>
            <consortium name="The Broad Institute Genomics Platform"/>
            <consortium name="The Broad Institute Genome Sequencing Center for Infectious Disease"/>
            <person name="Wu L."/>
            <person name="Ma J."/>
        </authorList>
    </citation>
    <scope>NUCLEOTIDE SEQUENCE [LARGE SCALE GENOMIC DNA]</scope>
    <source>
        <strain evidence="1 2">JCM 6242</strain>
    </source>
</reference>
<name>A0ABN3VUH6_9ACTN</name>